<dbReference type="STRING" id="378806.STAUR_3002"/>
<protein>
    <submittedName>
        <fullName evidence="3">Uncharacterized protein</fullName>
    </submittedName>
</protein>
<feature type="compositionally biased region" description="Basic and acidic residues" evidence="1">
    <location>
        <begin position="104"/>
        <end position="115"/>
    </location>
</feature>
<proteinExistence type="predicted"/>
<evidence type="ECO:0000313" key="5">
    <source>
        <dbReference type="Proteomes" id="UP000032702"/>
    </source>
</evidence>
<evidence type="ECO:0000313" key="3">
    <source>
        <dbReference type="EMBL" id="EAU66125.1"/>
    </source>
</evidence>
<feature type="region of interest" description="Disordered" evidence="1">
    <location>
        <begin position="84"/>
        <end position="115"/>
    </location>
</feature>
<evidence type="ECO:0000313" key="2">
    <source>
        <dbReference type="EMBL" id="ADO70794.1"/>
    </source>
</evidence>
<dbReference type="Proteomes" id="UP000032702">
    <property type="component" value="Unassembled WGS sequence"/>
</dbReference>
<sequence length="134" mass="15140">MATLPSLESLREQLRQSPFIPELATELGVSLEEYIEQVARFALHPQQEPQLAVVLNEELLAQGHAPPREEEMARYLERAVLVASAEPSTNFPPTERAPVSPTGETRDAQEPDLQREELQAYLELQRLKARITLD</sequence>
<dbReference type="KEGG" id="sur:STAUR_3002"/>
<accession>Q090I0</accession>
<dbReference type="AlphaFoldDB" id="Q090I0"/>
<dbReference type="RefSeq" id="WP_002614307.1">
    <property type="nucleotide sequence ID" value="NC_014623.1"/>
</dbReference>
<gene>
    <name evidence="2" type="ordered locus">STAUR_3002</name>
    <name evidence="3" type="ORF">STIAU_4319</name>
</gene>
<dbReference type="EMBL" id="AAMD01000063">
    <property type="protein sequence ID" value="EAU66125.1"/>
    <property type="molecule type" value="Genomic_DNA"/>
</dbReference>
<reference evidence="3 5" key="1">
    <citation type="submission" date="2006-04" db="EMBL/GenBank/DDBJ databases">
        <authorList>
            <person name="Nierman W.C."/>
        </authorList>
    </citation>
    <scope>NUCLEOTIDE SEQUENCE [LARGE SCALE GENOMIC DNA]</scope>
    <source>
        <strain evidence="3 5">DW4/3-1</strain>
    </source>
</reference>
<dbReference type="EMBL" id="CP002271">
    <property type="protein sequence ID" value="ADO70794.1"/>
    <property type="molecule type" value="Genomic_DNA"/>
</dbReference>
<dbReference type="Proteomes" id="UP000001351">
    <property type="component" value="Chromosome"/>
</dbReference>
<keyword evidence="4" id="KW-1185">Reference proteome</keyword>
<evidence type="ECO:0000256" key="1">
    <source>
        <dbReference type="SAM" id="MobiDB-lite"/>
    </source>
</evidence>
<evidence type="ECO:0000313" key="4">
    <source>
        <dbReference type="Proteomes" id="UP000001351"/>
    </source>
</evidence>
<reference evidence="2 4" key="2">
    <citation type="journal article" date="2011" name="Mol. Biol. Evol.">
        <title>Comparative genomic analysis of fruiting body formation in Myxococcales.</title>
        <authorList>
            <person name="Huntley S."/>
            <person name="Hamann N."/>
            <person name="Wegener-Feldbrugge S."/>
            <person name="Treuner-Lange A."/>
            <person name="Kube M."/>
            <person name="Reinhardt R."/>
            <person name="Klages S."/>
            <person name="Muller R."/>
            <person name="Ronning C.M."/>
            <person name="Nierman W.C."/>
            <person name="Sogaard-Andersen L."/>
        </authorList>
    </citation>
    <scope>NUCLEOTIDE SEQUENCE [LARGE SCALE GENOMIC DNA]</scope>
    <source>
        <strain evidence="2 4">DW4/3-1</strain>
    </source>
</reference>
<dbReference type="OrthoDB" id="5382416at2"/>
<dbReference type="HOGENOM" id="CLU_1894922_0_0_7"/>
<name>Q090I0_STIAD</name>
<organism evidence="3 5">
    <name type="scientific">Stigmatella aurantiaca (strain DW4/3-1)</name>
    <dbReference type="NCBI Taxonomy" id="378806"/>
    <lineage>
        <taxon>Bacteria</taxon>
        <taxon>Pseudomonadati</taxon>
        <taxon>Myxococcota</taxon>
        <taxon>Myxococcia</taxon>
        <taxon>Myxococcales</taxon>
        <taxon>Cystobacterineae</taxon>
        <taxon>Archangiaceae</taxon>
        <taxon>Stigmatella</taxon>
    </lineage>
</organism>